<comment type="caution">
    <text evidence="2">The sequence shown here is derived from an EMBL/GenBank/DDBJ whole genome shotgun (WGS) entry which is preliminary data.</text>
</comment>
<reference evidence="2 3" key="1">
    <citation type="submission" date="2020-05" db="EMBL/GenBank/DDBJ databases">
        <title>WGS assembly of Panicum virgatum.</title>
        <authorList>
            <person name="Lovell J.T."/>
            <person name="Jenkins J."/>
            <person name="Shu S."/>
            <person name="Juenger T.E."/>
            <person name="Schmutz J."/>
        </authorList>
    </citation>
    <scope>NUCLEOTIDE SEQUENCE [LARGE SCALE GENOMIC DNA]</scope>
    <source>
        <strain evidence="3">cv. AP13</strain>
    </source>
</reference>
<dbReference type="EMBL" id="CM029054">
    <property type="protein sequence ID" value="KAG2538711.1"/>
    <property type="molecule type" value="Genomic_DNA"/>
</dbReference>
<dbReference type="PANTHER" id="PTHR33889:SF1">
    <property type="entry name" value="OS03G0834800 PROTEIN"/>
    <property type="match status" value="1"/>
</dbReference>
<dbReference type="InterPro" id="IPR056671">
    <property type="entry name" value="DUF7769"/>
</dbReference>
<sequence>MVNRRKNLSHNEKQEIYEALLHRSMNGKLKRRTTTIVANLFNANRCYVQSIWRTAKECLVAGVLVNVTCKRKKTYGRKKVAVELATIATLPLDKRTTFRALAHELGVKRSTLHRWFKEGKIRQHCNTLKPYLRDDNKKARLQHCVAMLDVGTLWFIDMKNIIHTDEKWFNTTNKAKKFYMLPKEHDPLRTIHNKNSIPKRMLLCAVTTPRYDEEGTCYFDGKLGIWPFVRQV</sequence>
<dbReference type="Proteomes" id="UP000823388">
    <property type="component" value="Chromosome 9N"/>
</dbReference>
<accession>A0A8T0MMS4</accession>
<dbReference type="GO" id="GO:0003676">
    <property type="term" value="F:nucleic acid binding"/>
    <property type="evidence" value="ECO:0007669"/>
    <property type="project" value="InterPro"/>
</dbReference>
<evidence type="ECO:0000259" key="1">
    <source>
        <dbReference type="Pfam" id="PF24964"/>
    </source>
</evidence>
<organism evidence="2 3">
    <name type="scientific">Panicum virgatum</name>
    <name type="common">Blackwell switchgrass</name>
    <dbReference type="NCBI Taxonomy" id="38727"/>
    <lineage>
        <taxon>Eukaryota</taxon>
        <taxon>Viridiplantae</taxon>
        <taxon>Streptophyta</taxon>
        <taxon>Embryophyta</taxon>
        <taxon>Tracheophyta</taxon>
        <taxon>Spermatophyta</taxon>
        <taxon>Magnoliopsida</taxon>
        <taxon>Liliopsida</taxon>
        <taxon>Poales</taxon>
        <taxon>Poaceae</taxon>
        <taxon>PACMAD clade</taxon>
        <taxon>Panicoideae</taxon>
        <taxon>Panicodae</taxon>
        <taxon>Paniceae</taxon>
        <taxon>Panicinae</taxon>
        <taxon>Panicum</taxon>
        <taxon>Panicum sect. Hiantes</taxon>
    </lineage>
</organism>
<dbReference type="PANTHER" id="PTHR33889">
    <property type="entry name" value="OS04G0681850 PROTEIN"/>
    <property type="match status" value="1"/>
</dbReference>
<name>A0A8T0MMS4_PANVG</name>
<dbReference type="Gene3D" id="3.30.420.10">
    <property type="entry name" value="Ribonuclease H-like superfamily/Ribonuclease H"/>
    <property type="match status" value="1"/>
</dbReference>
<dbReference type="Pfam" id="PF24964">
    <property type="entry name" value="DUF7769"/>
    <property type="match status" value="1"/>
</dbReference>
<evidence type="ECO:0000313" key="2">
    <source>
        <dbReference type="EMBL" id="KAG2538711.1"/>
    </source>
</evidence>
<dbReference type="AlphaFoldDB" id="A0A8T0MMS4"/>
<dbReference type="InterPro" id="IPR036397">
    <property type="entry name" value="RNaseH_sf"/>
</dbReference>
<feature type="domain" description="DUF7769" evidence="1">
    <location>
        <begin position="8"/>
        <end position="62"/>
    </location>
</feature>
<protein>
    <recommendedName>
        <fullName evidence="1">DUF7769 domain-containing protein</fullName>
    </recommendedName>
</protein>
<evidence type="ECO:0000313" key="3">
    <source>
        <dbReference type="Proteomes" id="UP000823388"/>
    </source>
</evidence>
<proteinExistence type="predicted"/>
<gene>
    <name evidence="2" type="ORF">PVAP13_9NG351028</name>
</gene>
<keyword evidence="3" id="KW-1185">Reference proteome</keyword>